<sequence>MKCLHVLKKICSSKRILPSAYEVSGKLSCDTAHPVAYGGFCDAYRGTLDLETVCIKRLRISSTGDQLLVERSFCKEAVVWRRLNHPNIVPFKGVTFDPLQLMSEWIPGGELRLYIREHPEANLISLLLGVAKGLGYLHSCNVIHGDLKGTNILVDATGQARIVDFGLATIARDSNSLDTTNEHQANTPRFTAPEVLQGRAPHSSKSDVFAFAMVVIEVGGDWPTPY</sequence>
<dbReference type="GO" id="GO:0005524">
    <property type="term" value="F:ATP binding"/>
    <property type="evidence" value="ECO:0007669"/>
    <property type="project" value="UniProtKB-KW"/>
</dbReference>
<dbReference type="InterPro" id="IPR011009">
    <property type="entry name" value="Kinase-like_dom_sf"/>
</dbReference>
<dbReference type="GO" id="GO:0004674">
    <property type="term" value="F:protein serine/threonine kinase activity"/>
    <property type="evidence" value="ECO:0007669"/>
    <property type="project" value="TreeGrafter"/>
</dbReference>
<dbReference type="EMBL" id="WIUZ02000003">
    <property type="protein sequence ID" value="KAF9789156.1"/>
    <property type="molecule type" value="Genomic_DNA"/>
</dbReference>
<evidence type="ECO:0000313" key="4">
    <source>
        <dbReference type="EMBL" id="KAF9789156.1"/>
    </source>
</evidence>
<reference evidence="4" key="1">
    <citation type="journal article" date="2020" name="Nat. Commun.">
        <title>Large-scale genome sequencing of mycorrhizal fungi provides insights into the early evolution of symbiotic traits.</title>
        <authorList>
            <person name="Miyauchi S."/>
            <person name="Kiss E."/>
            <person name="Kuo A."/>
            <person name="Drula E."/>
            <person name="Kohler A."/>
            <person name="Sanchez-Garcia M."/>
            <person name="Morin E."/>
            <person name="Andreopoulos B."/>
            <person name="Barry K.W."/>
            <person name="Bonito G."/>
            <person name="Buee M."/>
            <person name="Carver A."/>
            <person name="Chen C."/>
            <person name="Cichocki N."/>
            <person name="Clum A."/>
            <person name="Culley D."/>
            <person name="Crous P.W."/>
            <person name="Fauchery L."/>
            <person name="Girlanda M."/>
            <person name="Hayes R.D."/>
            <person name="Keri Z."/>
            <person name="LaButti K."/>
            <person name="Lipzen A."/>
            <person name="Lombard V."/>
            <person name="Magnuson J."/>
            <person name="Maillard F."/>
            <person name="Murat C."/>
            <person name="Nolan M."/>
            <person name="Ohm R.A."/>
            <person name="Pangilinan J."/>
            <person name="Pereira M.F."/>
            <person name="Perotto S."/>
            <person name="Peter M."/>
            <person name="Pfister S."/>
            <person name="Riley R."/>
            <person name="Sitrit Y."/>
            <person name="Stielow J.B."/>
            <person name="Szollosi G."/>
            <person name="Zifcakova L."/>
            <person name="Stursova M."/>
            <person name="Spatafora J.W."/>
            <person name="Tedersoo L."/>
            <person name="Vaario L.M."/>
            <person name="Yamada A."/>
            <person name="Yan M."/>
            <person name="Wang P."/>
            <person name="Xu J."/>
            <person name="Bruns T."/>
            <person name="Baldrian P."/>
            <person name="Vilgalys R."/>
            <person name="Dunand C."/>
            <person name="Henrissat B."/>
            <person name="Grigoriev I.V."/>
            <person name="Hibbett D."/>
            <person name="Nagy L.G."/>
            <person name="Martin F.M."/>
        </authorList>
    </citation>
    <scope>NUCLEOTIDE SEQUENCE</scope>
    <source>
        <strain evidence="4">UH-Tt-Lm1</strain>
    </source>
</reference>
<dbReference type="PANTHER" id="PTHR44329:SF298">
    <property type="entry name" value="MIXED LINEAGE KINASE DOMAIN-LIKE PROTEIN"/>
    <property type="match status" value="1"/>
</dbReference>
<feature type="domain" description="Protein kinase" evidence="3">
    <location>
        <begin position="29"/>
        <end position="226"/>
    </location>
</feature>
<dbReference type="PIRSF" id="PIRSF000654">
    <property type="entry name" value="Integrin-linked_kinase"/>
    <property type="match status" value="1"/>
</dbReference>
<dbReference type="InterPro" id="IPR001245">
    <property type="entry name" value="Ser-Thr/Tyr_kinase_cat_dom"/>
</dbReference>
<evidence type="ECO:0000313" key="5">
    <source>
        <dbReference type="Proteomes" id="UP000736335"/>
    </source>
</evidence>
<reference evidence="4" key="2">
    <citation type="submission" date="2020-11" db="EMBL/GenBank/DDBJ databases">
        <authorList>
            <consortium name="DOE Joint Genome Institute"/>
            <person name="Kuo A."/>
            <person name="Miyauchi S."/>
            <person name="Kiss E."/>
            <person name="Drula E."/>
            <person name="Kohler A."/>
            <person name="Sanchez-Garcia M."/>
            <person name="Andreopoulos B."/>
            <person name="Barry K.W."/>
            <person name="Bonito G."/>
            <person name="Buee M."/>
            <person name="Carver A."/>
            <person name="Chen C."/>
            <person name="Cichocki N."/>
            <person name="Clum A."/>
            <person name="Culley D."/>
            <person name="Crous P.W."/>
            <person name="Fauchery L."/>
            <person name="Girlanda M."/>
            <person name="Hayes R."/>
            <person name="Keri Z."/>
            <person name="Labutti K."/>
            <person name="Lipzen A."/>
            <person name="Lombard V."/>
            <person name="Magnuson J."/>
            <person name="Maillard F."/>
            <person name="Morin E."/>
            <person name="Murat C."/>
            <person name="Nolan M."/>
            <person name="Ohm R."/>
            <person name="Pangilinan J."/>
            <person name="Pereira M."/>
            <person name="Perotto S."/>
            <person name="Peter M."/>
            <person name="Riley R."/>
            <person name="Sitrit Y."/>
            <person name="Stielow B."/>
            <person name="Szollosi G."/>
            <person name="Zifcakova L."/>
            <person name="Stursova M."/>
            <person name="Spatafora J.W."/>
            <person name="Tedersoo L."/>
            <person name="Vaario L.-M."/>
            <person name="Yamada A."/>
            <person name="Yan M."/>
            <person name="Wang P."/>
            <person name="Xu J."/>
            <person name="Bruns T."/>
            <person name="Baldrian P."/>
            <person name="Vilgalys R."/>
            <person name="Henrissat B."/>
            <person name="Grigoriev I.V."/>
            <person name="Hibbett D."/>
            <person name="Nagy L.G."/>
            <person name="Martin F.M."/>
        </authorList>
    </citation>
    <scope>NUCLEOTIDE SEQUENCE</scope>
    <source>
        <strain evidence="4">UH-Tt-Lm1</strain>
    </source>
</reference>
<proteinExistence type="predicted"/>
<keyword evidence="4" id="KW-0808">Transferase</keyword>
<evidence type="ECO:0000259" key="3">
    <source>
        <dbReference type="PROSITE" id="PS50011"/>
    </source>
</evidence>
<dbReference type="AlphaFoldDB" id="A0A9P6HKV6"/>
<dbReference type="InterPro" id="IPR008271">
    <property type="entry name" value="Ser/Thr_kinase_AS"/>
</dbReference>
<dbReference type="InterPro" id="IPR051681">
    <property type="entry name" value="Ser/Thr_Kinases-Pseudokinases"/>
</dbReference>
<gene>
    <name evidence="4" type="ORF">BJ322DRAFT_1176939</name>
</gene>
<protein>
    <submittedName>
        <fullName evidence="4">Kinase-like domain-containing protein</fullName>
    </submittedName>
</protein>
<keyword evidence="2" id="KW-0067">ATP-binding</keyword>
<dbReference type="PROSITE" id="PS50011">
    <property type="entry name" value="PROTEIN_KINASE_DOM"/>
    <property type="match status" value="1"/>
</dbReference>
<dbReference type="SUPFAM" id="SSF56112">
    <property type="entry name" value="Protein kinase-like (PK-like)"/>
    <property type="match status" value="1"/>
</dbReference>
<comment type="caution">
    <text evidence="4">The sequence shown here is derived from an EMBL/GenBank/DDBJ whole genome shotgun (WGS) entry which is preliminary data.</text>
</comment>
<dbReference type="Gene3D" id="1.10.510.10">
    <property type="entry name" value="Transferase(Phosphotransferase) domain 1"/>
    <property type="match status" value="1"/>
</dbReference>
<evidence type="ECO:0000256" key="2">
    <source>
        <dbReference type="ARBA" id="ARBA00022840"/>
    </source>
</evidence>
<dbReference type="Pfam" id="PF07714">
    <property type="entry name" value="PK_Tyr_Ser-Thr"/>
    <property type="match status" value="1"/>
</dbReference>
<dbReference type="PROSITE" id="PS00108">
    <property type="entry name" value="PROTEIN_KINASE_ST"/>
    <property type="match status" value="1"/>
</dbReference>
<name>A0A9P6HKV6_9AGAM</name>
<evidence type="ECO:0000256" key="1">
    <source>
        <dbReference type="ARBA" id="ARBA00022741"/>
    </source>
</evidence>
<dbReference type="Proteomes" id="UP000736335">
    <property type="component" value="Unassembled WGS sequence"/>
</dbReference>
<dbReference type="InterPro" id="IPR000719">
    <property type="entry name" value="Prot_kinase_dom"/>
</dbReference>
<dbReference type="SMART" id="SM00220">
    <property type="entry name" value="S_TKc"/>
    <property type="match status" value="1"/>
</dbReference>
<keyword evidence="4" id="KW-0418">Kinase</keyword>
<dbReference type="PANTHER" id="PTHR44329">
    <property type="entry name" value="SERINE/THREONINE-PROTEIN KINASE TNNI3K-RELATED"/>
    <property type="match status" value="1"/>
</dbReference>
<organism evidence="4 5">
    <name type="scientific">Thelephora terrestris</name>
    <dbReference type="NCBI Taxonomy" id="56493"/>
    <lineage>
        <taxon>Eukaryota</taxon>
        <taxon>Fungi</taxon>
        <taxon>Dikarya</taxon>
        <taxon>Basidiomycota</taxon>
        <taxon>Agaricomycotina</taxon>
        <taxon>Agaricomycetes</taxon>
        <taxon>Thelephorales</taxon>
        <taxon>Thelephoraceae</taxon>
        <taxon>Thelephora</taxon>
    </lineage>
</organism>
<keyword evidence="5" id="KW-1185">Reference proteome</keyword>
<feature type="non-terminal residue" evidence="4">
    <location>
        <position position="226"/>
    </location>
</feature>
<accession>A0A9P6HKV6</accession>
<keyword evidence="1" id="KW-0547">Nucleotide-binding</keyword>
<dbReference type="OrthoDB" id="1924919at2759"/>